<gene>
    <name evidence="1" type="ORF">ALGA_4173</name>
</gene>
<organism evidence="1 2">
    <name type="scientific">Labilibaculum antarcticum</name>
    <dbReference type="NCBI Taxonomy" id="1717717"/>
    <lineage>
        <taxon>Bacteria</taxon>
        <taxon>Pseudomonadati</taxon>
        <taxon>Bacteroidota</taxon>
        <taxon>Bacteroidia</taxon>
        <taxon>Marinilabiliales</taxon>
        <taxon>Marinifilaceae</taxon>
        <taxon>Labilibaculum</taxon>
    </lineage>
</organism>
<protein>
    <submittedName>
        <fullName evidence="1">Uncharacterized protein</fullName>
    </submittedName>
</protein>
<evidence type="ECO:0000313" key="2">
    <source>
        <dbReference type="Proteomes" id="UP000218267"/>
    </source>
</evidence>
<keyword evidence="2" id="KW-1185">Reference proteome</keyword>
<dbReference type="KEGG" id="mbas:ALGA_4173"/>
<reference evidence="1 2" key="1">
    <citation type="journal article" date="2018" name="Mar. Genomics">
        <title>Complete genome sequence of Marinifilaceae bacterium strain SPP2, isolated from the Antarctic marine sediment.</title>
        <authorList>
            <person name="Watanabe M."/>
            <person name="Kojima H."/>
            <person name="Fukui M."/>
        </authorList>
    </citation>
    <scope>NUCLEOTIDE SEQUENCE [LARGE SCALE GENOMIC DNA]</scope>
    <source>
        <strain evidence="1 2">SPP2</strain>
    </source>
</reference>
<name>A0A1Y1CQD0_9BACT</name>
<proteinExistence type="predicted"/>
<sequence>MSKKRKKKTPALKYNERAAINVNFNRIKQVCEILGCADALRILTQQEIEEVYQLRMHFMQPKMMAGHKISREKMKIYSHFSQLFCKQEKSVLVEGQKPVSVITMVAVERFIAWHSYVPETRSIEIRTALHVLFGHFAKIEKPITDLYWNYNRILALSNPFTTTMHTFKTSYEYRKDDVHGLYHTLRIFSVEPRVSKVKINGIKRIAYQIGCQSVNDEPHWISISAAKLSSLYKGDEAELPVFIQNHALIRYLSRIKPIKKDAGQSYIGISIRNKEPIIYRRNVLFPICYKDFKVGYFIARIVGDKLVISTFLFVTQRGTPEGDKLEKLSGLSKEEITYWNIAKLDVFASSEMNPEQGIFTLFKECGLDYLFDAAKHIGENENYSYNWDAFNEYMRKGKELLNDDLEGDAEEADLQEEDAWL</sequence>
<dbReference type="AlphaFoldDB" id="A0A1Y1CQD0"/>
<dbReference type="RefSeq" id="WP_096432807.1">
    <property type="nucleotide sequence ID" value="NZ_AP018042.1"/>
</dbReference>
<evidence type="ECO:0000313" key="1">
    <source>
        <dbReference type="EMBL" id="BAX82464.1"/>
    </source>
</evidence>
<reference evidence="2" key="2">
    <citation type="journal article" date="2020" name="Antonie Van Leeuwenhoek">
        <title>Labilibaculum antarcticum sp. nov., a novel facultative anaerobic, psychrotorelant bacterium isolated from marine sediment of Antarctica.</title>
        <authorList>
            <person name="Watanabe M."/>
            <person name="Kojima H."/>
            <person name="Fukui M."/>
        </authorList>
    </citation>
    <scope>NUCLEOTIDE SEQUENCE [LARGE SCALE GENOMIC DNA]</scope>
    <source>
        <strain evidence="2">SPP2</strain>
    </source>
</reference>
<dbReference type="Proteomes" id="UP000218267">
    <property type="component" value="Chromosome"/>
</dbReference>
<dbReference type="EMBL" id="AP018042">
    <property type="protein sequence ID" value="BAX82464.1"/>
    <property type="molecule type" value="Genomic_DNA"/>
</dbReference>
<accession>A0A1Y1CQD0</accession>
<dbReference type="OrthoDB" id="638838at2"/>